<sequence length="157" mass="17686">MNGRQWMALMEAHFPEDLAESWDNVGLLCGDPDREVHSVYIALDATSQVVKDAVGCKADILLTHHPLIFSPLKRIVSDDFVGKRLIKLMENHMIYYAMHTNYDIRRMADIASERLDLTDPCPLEVIGEAGEGIGRTGDLKEPLSLADCARFVKKQFQ</sequence>
<dbReference type="Proteomes" id="UP000824164">
    <property type="component" value="Unassembled WGS sequence"/>
</dbReference>
<evidence type="ECO:0000313" key="5">
    <source>
        <dbReference type="EMBL" id="HIU03543.1"/>
    </source>
</evidence>
<evidence type="ECO:0000256" key="2">
    <source>
        <dbReference type="ARBA" id="ARBA00022112"/>
    </source>
</evidence>
<comment type="caution">
    <text evidence="5">The sequence shown here is derived from an EMBL/GenBank/DDBJ whole genome shotgun (WGS) entry which is preliminary data.</text>
</comment>
<feature type="binding site" evidence="4">
    <location>
        <position position="103"/>
    </location>
    <ligand>
        <name>a divalent metal cation</name>
        <dbReference type="ChEBI" id="CHEBI:60240"/>
        <label>1</label>
    </ligand>
</feature>
<dbReference type="AlphaFoldDB" id="A0A9D1KXI9"/>
<dbReference type="EMBL" id="DVLT01000059">
    <property type="protein sequence ID" value="HIU03543.1"/>
    <property type="molecule type" value="Genomic_DNA"/>
</dbReference>
<dbReference type="SUPFAM" id="SSF102705">
    <property type="entry name" value="NIF3 (NGG1p interacting factor 3)-like"/>
    <property type="match status" value="1"/>
</dbReference>
<dbReference type="Gene3D" id="3.40.1390.30">
    <property type="entry name" value="NIF3 (NGG1p interacting factor 3)-like"/>
    <property type="match status" value="1"/>
</dbReference>
<gene>
    <name evidence="5" type="ORF">IAB63_09865</name>
</gene>
<accession>A0A9D1KXI9</accession>
<dbReference type="GO" id="GO:0046872">
    <property type="term" value="F:metal ion binding"/>
    <property type="evidence" value="ECO:0007669"/>
    <property type="project" value="UniProtKB-KW"/>
</dbReference>
<dbReference type="GO" id="GO:0005737">
    <property type="term" value="C:cytoplasm"/>
    <property type="evidence" value="ECO:0007669"/>
    <property type="project" value="TreeGrafter"/>
</dbReference>
<dbReference type="PANTHER" id="PTHR13799">
    <property type="entry name" value="NGG1 INTERACTING FACTOR 3"/>
    <property type="match status" value="1"/>
</dbReference>
<reference evidence="5" key="1">
    <citation type="submission" date="2020-10" db="EMBL/GenBank/DDBJ databases">
        <authorList>
            <person name="Gilroy R."/>
        </authorList>
    </citation>
    <scope>NUCLEOTIDE SEQUENCE</scope>
    <source>
        <strain evidence="5">CHK187-14744</strain>
    </source>
</reference>
<reference evidence="5" key="2">
    <citation type="journal article" date="2021" name="PeerJ">
        <title>Extensive microbial diversity within the chicken gut microbiome revealed by metagenomics and culture.</title>
        <authorList>
            <person name="Gilroy R."/>
            <person name="Ravi A."/>
            <person name="Getino M."/>
            <person name="Pursley I."/>
            <person name="Horton D.L."/>
            <person name="Alikhan N.F."/>
            <person name="Baker D."/>
            <person name="Gharbi K."/>
            <person name="Hall N."/>
            <person name="Watson M."/>
            <person name="Adriaenssens E.M."/>
            <person name="Foster-Nyarko E."/>
            <person name="Jarju S."/>
            <person name="Secka A."/>
            <person name="Antonio M."/>
            <person name="Oren A."/>
            <person name="Chaudhuri R.R."/>
            <person name="La Ragione R."/>
            <person name="Hildebrand F."/>
            <person name="Pallen M.J."/>
        </authorList>
    </citation>
    <scope>NUCLEOTIDE SEQUENCE</scope>
    <source>
        <strain evidence="5">CHK187-14744</strain>
    </source>
</reference>
<feature type="non-terminal residue" evidence="5">
    <location>
        <position position="157"/>
    </location>
</feature>
<dbReference type="InterPro" id="IPR002678">
    <property type="entry name" value="DUF34/NIF3"/>
</dbReference>
<keyword evidence="3 4" id="KW-0479">Metal-binding</keyword>
<dbReference type="PANTHER" id="PTHR13799:SF14">
    <property type="entry name" value="GTP CYCLOHYDROLASE 1 TYPE 2 HOMOLOG"/>
    <property type="match status" value="1"/>
</dbReference>
<feature type="binding site" evidence="4">
    <location>
        <position position="64"/>
    </location>
    <ligand>
        <name>a divalent metal cation</name>
        <dbReference type="ChEBI" id="CHEBI:60240"/>
        <label>2</label>
    </ligand>
</feature>
<proteinExistence type="inferred from homology"/>
<name>A0A9D1KXI9_9FIRM</name>
<dbReference type="Pfam" id="PF01784">
    <property type="entry name" value="DUF34_NIF3"/>
    <property type="match status" value="1"/>
</dbReference>
<feature type="binding site" evidence="4">
    <location>
        <position position="65"/>
    </location>
    <ligand>
        <name>a divalent metal cation</name>
        <dbReference type="ChEBI" id="CHEBI:60240"/>
        <label>1</label>
    </ligand>
</feature>
<evidence type="ECO:0000256" key="1">
    <source>
        <dbReference type="ARBA" id="ARBA00006964"/>
    </source>
</evidence>
<protein>
    <recommendedName>
        <fullName evidence="2">GTP cyclohydrolase 1 type 2 homolog</fullName>
    </recommendedName>
</protein>
<evidence type="ECO:0000256" key="3">
    <source>
        <dbReference type="ARBA" id="ARBA00022723"/>
    </source>
</evidence>
<organism evidence="5 6">
    <name type="scientific">Candidatus Onthocola gallistercoris</name>
    <dbReference type="NCBI Taxonomy" id="2840876"/>
    <lineage>
        <taxon>Bacteria</taxon>
        <taxon>Bacillati</taxon>
        <taxon>Bacillota</taxon>
        <taxon>Bacilli</taxon>
        <taxon>Candidatus Onthocola</taxon>
    </lineage>
</organism>
<dbReference type="FunFam" id="3.40.1390.30:FF:000001">
    <property type="entry name" value="GTP cyclohydrolase 1 type 2"/>
    <property type="match status" value="1"/>
</dbReference>
<evidence type="ECO:0000313" key="6">
    <source>
        <dbReference type="Proteomes" id="UP000824164"/>
    </source>
</evidence>
<comment type="similarity">
    <text evidence="1">Belongs to the GTP cyclohydrolase I type 2/NIF3 family.</text>
</comment>
<evidence type="ECO:0000256" key="4">
    <source>
        <dbReference type="PIRSR" id="PIRSR602678-1"/>
    </source>
</evidence>
<dbReference type="InterPro" id="IPR036069">
    <property type="entry name" value="DUF34/NIF3_sf"/>
</dbReference>